<dbReference type="InterPro" id="IPR026816">
    <property type="entry name" value="Flavodoxin_dom"/>
</dbReference>
<feature type="domain" description="Flavodoxin" evidence="1">
    <location>
        <begin position="4"/>
        <end position="143"/>
    </location>
</feature>
<comment type="caution">
    <text evidence="2">The sequence shown here is derived from an EMBL/GenBank/DDBJ whole genome shotgun (WGS) entry which is preliminary data.</text>
</comment>
<reference evidence="2" key="1">
    <citation type="submission" date="2014-12" db="EMBL/GenBank/DDBJ databases">
        <authorList>
            <person name="Huang H.-H."/>
            <person name="Chen S.-C."/>
            <person name="Lai M.-C."/>
        </authorList>
    </citation>
    <scope>NUCLEOTIDE SEQUENCE</scope>
    <source>
        <strain evidence="2">K1F9705b</strain>
    </source>
</reference>
<dbReference type="PANTHER" id="PTHR38030:SF2">
    <property type="entry name" value="PROTOPORPHYRINOGEN IX DEHYDROGENASE [QUINONE]"/>
    <property type="match status" value="1"/>
</dbReference>
<dbReference type="Pfam" id="PF12724">
    <property type="entry name" value="Flavodoxin_5"/>
    <property type="match status" value="1"/>
</dbReference>
<dbReference type="GO" id="GO:0010181">
    <property type="term" value="F:FMN binding"/>
    <property type="evidence" value="ECO:0007669"/>
    <property type="project" value="TreeGrafter"/>
</dbReference>
<dbReference type="GO" id="GO:0006783">
    <property type="term" value="P:heme biosynthetic process"/>
    <property type="evidence" value="ECO:0007669"/>
    <property type="project" value="TreeGrafter"/>
</dbReference>
<dbReference type="OrthoDB" id="103611at2157"/>
<dbReference type="InterPro" id="IPR052200">
    <property type="entry name" value="Protoporphyrinogen_IX_DH"/>
</dbReference>
<sequence length="163" mass="17964">MRVLIAYATHAGSTAEIAAFIASELNNDGISAEAKEIKEISNPGEYDHLIIGGPVYVGRMKEVEEFCKRNQATIRERIIGAFIVGMAFTGDEGKQEEARKILDTAIAPFRPGRLGYFAGKIDPSKLSFFERTALKLVKSPIGDFRDWDAIRVWITGVAEDLKG</sequence>
<protein>
    <recommendedName>
        <fullName evidence="1">Flavodoxin domain-containing protein</fullName>
    </recommendedName>
</protein>
<proteinExistence type="predicted"/>
<keyword evidence="3" id="KW-1185">Reference proteome</keyword>
<dbReference type="AlphaFoldDB" id="A0A8J7W4B7"/>
<dbReference type="RefSeq" id="WP_211529596.1">
    <property type="nucleotide sequence ID" value="NZ_JWHL01000001.1"/>
</dbReference>
<evidence type="ECO:0000313" key="3">
    <source>
        <dbReference type="Proteomes" id="UP000730161"/>
    </source>
</evidence>
<dbReference type="InterPro" id="IPR029039">
    <property type="entry name" value="Flavoprotein-like_sf"/>
</dbReference>
<gene>
    <name evidence="2" type="ORF">RJ53_00190</name>
</gene>
<dbReference type="GO" id="GO:0070819">
    <property type="term" value="F:menaquinone-dependent protoporphyrinogen oxidase activity"/>
    <property type="evidence" value="ECO:0007669"/>
    <property type="project" value="TreeGrafter"/>
</dbReference>
<dbReference type="PANTHER" id="PTHR38030">
    <property type="entry name" value="PROTOPORPHYRINOGEN IX DEHYDROGENASE [MENAQUINONE]"/>
    <property type="match status" value="1"/>
</dbReference>
<organism evidence="2 3">
    <name type="scientific">Methanocalculus chunghsingensis</name>
    <dbReference type="NCBI Taxonomy" id="156457"/>
    <lineage>
        <taxon>Archaea</taxon>
        <taxon>Methanobacteriati</taxon>
        <taxon>Methanobacteriota</taxon>
        <taxon>Stenosarchaea group</taxon>
        <taxon>Methanomicrobia</taxon>
        <taxon>Methanomicrobiales</taxon>
        <taxon>Methanocalculaceae</taxon>
        <taxon>Methanocalculus</taxon>
    </lineage>
</organism>
<dbReference type="EMBL" id="JWHL01000001">
    <property type="protein sequence ID" value="MBR1367994.1"/>
    <property type="molecule type" value="Genomic_DNA"/>
</dbReference>
<evidence type="ECO:0000313" key="2">
    <source>
        <dbReference type="EMBL" id="MBR1367994.1"/>
    </source>
</evidence>
<accession>A0A8J7W4B7</accession>
<dbReference type="Gene3D" id="3.40.50.360">
    <property type="match status" value="1"/>
</dbReference>
<dbReference type="SUPFAM" id="SSF52218">
    <property type="entry name" value="Flavoproteins"/>
    <property type="match status" value="1"/>
</dbReference>
<dbReference type="Proteomes" id="UP000730161">
    <property type="component" value="Unassembled WGS sequence"/>
</dbReference>
<evidence type="ECO:0000259" key="1">
    <source>
        <dbReference type="Pfam" id="PF12724"/>
    </source>
</evidence>
<name>A0A8J7W4B7_9EURY</name>